<dbReference type="InterPro" id="IPR039420">
    <property type="entry name" value="WalR-like"/>
</dbReference>
<dbReference type="SMART" id="SM00448">
    <property type="entry name" value="REC"/>
    <property type="match status" value="1"/>
</dbReference>
<evidence type="ECO:0000256" key="13">
    <source>
        <dbReference type="PROSITE-ProRule" id="PRU01091"/>
    </source>
</evidence>
<dbReference type="RefSeq" id="WP_378139634.1">
    <property type="nucleotide sequence ID" value="NZ_JBHSEF010000009.1"/>
</dbReference>
<dbReference type="EMBL" id="JBHSEF010000009">
    <property type="protein sequence ID" value="MFC4353839.1"/>
    <property type="molecule type" value="Genomic_DNA"/>
</dbReference>
<feature type="domain" description="OmpR/PhoB-type" evidence="15">
    <location>
        <begin position="124"/>
        <end position="222"/>
    </location>
</feature>
<evidence type="ECO:0000256" key="5">
    <source>
        <dbReference type="ARBA" id="ARBA00023015"/>
    </source>
</evidence>
<keyword evidence="5" id="KW-0805">Transcription regulation</keyword>
<evidence type="ECO:0000256" key="9">
    <source>
        <dbReference type="ARBA" id="ARBA00023163"/>
    </source>
</evidence>
<reference evidence="17" key="1">
    <citation type="journal article" date="2019" name="Int. J. Syst. Evol. Microbiol.">
        <title>The Global Catalogue of Microorganisms (GCM) 10K type strain sequencing project: providing services to taxonomists for standard genome sequencing and annotation.</title>
        <authorList>
            <consortium name="The Broad Institute Genomics Platform"/>
            <consortium name="The Broad Institute Genome Sequencing Center for Infectious Disease"/>
            <person name="Wu L."/>
            <person name="Ma J."/>
        </authorList>
    </citation>
    <scope>NUCLEOTIDE SEQUENCE [LARGE SCALE GENOMIC DNA]</scope>
    <source>
        <strain evidence="17">CCUG 50353</strain>
    </source>
</reference>
<evidence type="ECO:0000259" key="14">
    <source>
        <dbReference type="PROSITE" id="PS50110"/>
    </source>
</evidence>
<dbReference type="InterPro" id="IPR001867">
    <property type="entry name" value="OmpR/PhoB-type_DNA-bd"/>
</dbReference>
<evidence type="ECO:0000313" key="17">
    <source>
        <dbReference type="Proteomes" id="UP001595733"/>
    </source>
</evidence>
<feature type="domain" description="Response regulatory" evidence="14">
    <location>
        <begin position="3"/>
        <end position="116"/>
    </location>
</feature>
<evidence type="ECO:0000256" key="11">
    <source>
        <dbReference type="ARBA" id="ARBA00039976"/>
    </source>
</evidence>
<keyword evidence="9" id="KW-0804">Transcription</keyword>
<evidence type="ECO:0000313" key="16">
    <source>
        <dbReference type="EMBL" id="MFC4353839.1"/>
    </source>
</evidence>
<keyword evidence="7 13" id="KW-0238">DNA-binding</keyword>
<dbReference type="Gene3D" id="1.10.10.10">
    <property type="entry name" value="Winged helix-like DNA-binding domain superfamily/Winged helix DNA-binding domain"/>
    <property type="match status" value="1"/>
</dbReference>
<dbReference type="InterPro" id="IPR011006">
    <property type="entry name" value="CheY-like_superfamily"/>
</dbReference>
<keyword evidence="3 12" id="KW-0597">Phosphoprotein</keyword>
<dbReference type="PANTHER" id="PTHR48111">
    <property type="entry name" value="REGULATOR OF RPOS"/>
    <property type="match status" value="1"/>
</dbReference>
<evidence type="ECO:0000256" key="7">
    <source>
        <dbReference type="ARBA" id="ARBA00023125"/>
    </source>
</evidence>
<protein>
    <recommendedName>
        <fullName evidence="11">Heme response regulator HssR</fullName>
    </recommendedName>
</protein>
<dbReference type="PANTHER" id="PTHR48111:SF49">
    <property type="entry name" value="HEME RESPONSE REGULATOR HSSR"/>
    <property type="match status" value="1"/>
</dbReference>
<keyword evidence="4" id="KW-0902">Two-component regulatory system</keyword>
<dbReference type="Proteomes" id="UP001595733">
    <property type="component" value="Unassembled WGS sequence"/>
</dbReference>
<dbReference type="InterPro" id="IPR001789">
    <property type="entry name" value="Sig_transdc_resp-reg_receiver"/>
</dbReference>
<keyword evidence="17" id="KW-1185">Reference proteome</keyword>
<evidence type="ECO:0000256" key="1">
    <source>
        <dbReference type="ARBA" id="ARBA00004496"/>
    </source>
</evidence>
<dbReference type="Gene3D" id="3.40.50.2300">
    <property type="match status" value="1"/>
</dbReference>
<dbReference type="Pfam" id="PF00072">
    <property type="entry name" value="Response_reg"/>
    <property type="match status" value="1"/>
</dbReference>
<keyword evidence="2" id="KW-0963">Cytoplasm</keyword>
<evidence type="ECO:0000256" key="2">
    <source>
        <dbReference type="ARBA" id="ARBA00022490"/>
    </source>
</evidence>
<keyword evidence="8" id="KW-0010">Activator</keyword>
<dbReference type="SMART" id="SM00862">
    <property type="entry name" value="Trans_reg_C"/>
    <property type="match status" value="1"/>
</dbReference>
<dbReference type="Pfam" id="PF00486">
    <property type="entry name" value="Trans_reg_C"/>
    <property type="match status" value="1"/>
</dbReference>
<keyword evidence="6" id="KW-0843">Virulence</keyword>
<name>A0ABV8UTL2_9BACL</name>
<comment type="subcellular location">
    <subcellularLocation>
        <location evidence="1">Cytoplasm</location>
    </subcellularLocation>
</comment>
<comment type="caution">
    <text evidence="16">The sequence shown here is derived from an EMBL/GenBank/DDBJ whole genome shotgun (WGS) entry which is preliminary data.</text>
</comment>
<evidence type="ECO:0000256" key="8">
    <source>
        <dbReference type="ARBA" id="ARBA00023159"/>
    </source>
</evidence>
<organism evidence="16 17">
    <name type="scientific">Chryseomicrobium palamuruense</name>
    <dbReference type="NCBI Taxonomy" id="682973"/>
    <lineage>
        <taxon>Bacteria</taxon>
        <taxon>Bacillati</taxon>
        <taxon>Bacillota</taxon>
        <taxon>Bacilli</taxon>
        <taxon>Bacillales</taxon>
        <taxon>Caryophanaceae</taxon>
        <taxon>Chryseomicrobium</taxon>
    </lineage>
</organism>
<gene>
    <name evidence="16" type="ORF">ACFO0S_02005</name>
</gene>
<evidence type="ECO:0000256" key="12">
    <source>
        <dbReference type="PROSITE-ProRule" id="PRU00169"/>
    </source>
</evidence>
<dbReference type="SUPFAM" id="SSF52172">
    <property type="entry name" value="CheY-like"/>
    <property type="match status" value="1"/>
</dbReference>
<dbReference type="PROSITE" id="PS51755">
    <property type="entry name" value="OMPR_PHOB"/>
    <property type="match status" value="1"/>
</dbReference>
<evidence type="ECO:0000256" key="4">
    <source>
        <dbReference type="ARBA" id="ARBA00023012"/>
    </source>
</evidence>
<dbReference type="PROSITE" id="PS50110">
    <property type="entry name" value="RESPONSE_REGULATORY"/>
    <property type="match status" value="1"/>
</dbReference>
<evidence type="ECO:0000256" key="10">
    <source>
        <dbReference type="ARBA" id="ARBA00037471"/>
    </source>
</evidence>
<dbReference type="CDD" id="cd17574">
    <property type="entry name" value="REC_OmpR"/>
    <property type="match status" value="1"/>
</dbReference>
<evidence type="ECO:0000259" key="15">
    <source>
        <dbReference type="PROSITE" id="PS51755"/>
    </source>
</evidence>
<feature type="DNA-binding region" description="OmpR/PhoB-type" evidence="13">
    <location>
        <begin position="124"/>
        <end position="222"/>
    </location>
</feature>
<dbReference type="InterPro" id="IPR036388">
    <property type="entry name" value="WH-like_DNA-bd_sf"/>
</dbReference>
<evidence type="ECO:0000256" key="3">
    <source>
        <dbReference type="ARBA" id="ARBA00022553"/>
    </source>
</evidence>
<proteinExistence type="predicted"/>
<evidence type="ECO:0000256" key="6">
    <source>
        <dbReference type="ARBA" id="ARBA00023026"/>
    </source>
</evidence>
<accession>A0ABV8UTL2</accession>
<comment type="function">
    <text evidence="10">Member of the two-component regulatory system HssS/HssR involved in intracellular heme homeostasis and tempering of staphylococcal virulence. Phosphorylated HssR binds to a direct repeat sequence within hrtAB promoter and activates the expression of hrtAB, an efflux pump, in response to extracellular heme, hemin, hemoglobin or blood.</text>
</comment>
<dbReference type="CDD" id="cd00383">
    <property type="entry name" value="trans_reg_C"/>
    <property type="match status" value="1"/>
</dbReference>
<feature type="modified residue" description="4-aspartylphosphate" evidence="12">
    <location>
        <position position="52"/>
    </location>
</feature>
<sequence length="224" mass="25639">MIRILAVDDDLNMLHFVASELRLTGYQVIEATSGEQALDLLNIKPVDIAIVDVMMPGIDGFELTKTLRSDFDIPVILLTARHHIEDKEKGFLAGSDDYLVKPFDAKELLFRVKAVLRRYDQTADSELRVGSLTIDFKSYEVRSPKGKLILPLKEFEILSILLSRKEQVVTRETIIERVWGIDFSGDERTITVHIKRIRERLERFAPDLKIVTVRGVGYRIEVTN</sequence>